<organism evidence="1 2">
    <name type="scientific">Brevibacillus nitrificans</name>
    <dbReference type="NCBI Taxonomy" id="651560"/>
    <lineage>
        <taxon>Bacteria</taxon>
        <taxon>Bacillati</taxon>
        <taxon>Bacillota</taxon>
        <taxon>Bacilli</taxon>
        <taxon>Bacillales</taxon>
        <taxon>Paenibacillaceae</taxon>
        <taxon>Brevibacillus</taxon>
    </lineage>
</organism>
<gene>
    <name evidence="1" type="ORF">EDM59_08515</name>
</gene>
<protein>
    <recommendedName>
        <fullName evidence="3">AraC family transcriptional regulator</fullName>
    </recommendedName>
</protein>
<accession>A0A3M8DM03</accession>
<reference evidence="1 2" key="1">
    <citation type="submission" date="2018-10" db="EMBL/GenBank/DDBJ databases">
        <title>Phylogenomics of Brevibacillus.</title>
        <authorList>
            <person name="Dunlap C."/>
        </authorList>
    </citation>
    <scope>NUCLEOTIDE SEQUENCE [LARGE SCALE GENOMIC DNA]</scope>
    <source>
        <strain evidence="1 2">JCM 15774</strain>
    </source>
</reference>
<evidence type="ECO:0000313" key="1">
    <source>
        <dbReference type="EMBL" id="RNB89120.1"/>
    </source>
</evidence>
<dbReference type="RefSeq" id="WP_122923166.1">
    <property type="nucleotide sequence ID" value="NZ_RHHU01000003.1"/>
</dbReference>
<evidence type="ECO:0000313" key="2">
    <source>
        <dbReference type="Proteomes" id="UP000269573"/>
    </source>
</evidence>
<proteinExistence type="predicted"/>
<dbReference type="Proteomes" id="UP000269573">
    <property type="component" value="Unassembled WGS sequence"/>
</dbReference>
<comment type="caution">
    <text evidence="1">The sequence shown here is derived from an EMBL/GenBank/DDBJ whole genome shotgun (WGS) entry which is preliminary data.</text>
</comment>
<name>A0A3M8DM03_9BACL</name>
<evidence type="ECO:0008006" key="3">
    <source>
        <dbReference type="Google" id="ProtNLM"/>
    </source>
</evidence>
<dbReference type="EMBL" id="RHHU01000003">
    <property type="protein sequence ID" value="RNB89120.1"/>
    <property type="molecule type" value="Genomic_DNA"/>
</dbReference>
<dbReference type="AlphaFoldDB" id="A0A3M8DM03"/>
<dbReference type="InterPro" id="IPR054688">
    <property type="entry name" value="CD1247_N"/>
</dbReference>
<sequence length="165" mass="19224">MLESLTERISYLRGLADGLDVSEKSAEGKLLVEIVGILDEVQNEFRELHMRIEETEDYMEAIDEDLEDVELILFDNEEELYETVTDCEDSEDDEYVTYYDLDDDEDARVYESVDDEDHLETTYEFACPSCQEMIFLHEGVDEDGYYHFVIEPYHAGSEIEAINPT</sequence>
<dbReference type="NCBIfam" id="NF045650">
    <property type="entry name" value="CD1247_Nterm"/>
    <property type="match status" value="1"/>
</dbReference>
<keyword evidence="2" id="KW-1185">Reference proteome</keyword>